<protein>
    <submittedName>
        <fullName evidence="1">Uncharacterized protein</fullName>
    </submittedName>
</protein>
<reference evidence="1" key="1">
    <citation type="submission" date="2022-11" db="EMBL/GenBank/DDBJ databases">
        <title>Chromosome-level genome of Pogonophryne albipinna.</title>
        <authorList>
            <person name="Jo E."/>
        </authorList>
    </citation>
    <scope>NUCLEOTIDE SEQUENCE</scope>
    <source>
        <strain evidence="1">SGF0006</strain>
        <tissue evidence="1">Muscle</tissue>
    </source>
</reference>
<name>A0AAD6FTS3_9TELE</name>
<evidence type="ECO:0000313" key="1">
    <source>
        <dbReference type="EMBL" id="KAJ4946847.1"/>
    </source>
</evidence>
<accession>A0AAD6FTS3</accession>
<organism evidence="1 2">
    <name type="scientific">Pogonophryne albipinna</name>
    <dbReference type="NCBI Taxonomy" id="1090488"/>
    <lineage>
        <taxon>Eukaryota</taxon>
        <taxon>Metazoa</taxon>
        <taxon>Chordata</taxon>
        <taxon>Craniata</taxon>
        <taxon>Vertebrata</taxon>
        <taxon>Euteleostomi</taxon>
        <taxon>Actinopterygii</taxon>
        <taxon>Neopterygii</taxon>
        <taxon>Teleostei</taxon>
        <taxon>Neoteleostei</taxon>
        <taxon>Acanthomorphata</taxon>
        <taxon>Eupercaria</taxon>
        <taxon>Perciformes</taxon>
        <taxon>Notothenioidei</taxon>
        <taxon>Pogonophryne</taxon>
    </lineage>
</organism>
<comment type="caution">
    <text evidence="1">The sequence shown here is derived from an EMBL/GenBank/DDBJ whole genome shotgun (WGS) entry which is preliminary data.</text>
</comment>
<feature type="non-terminal residue" evidence="1">
    <location>
        <position position="55"/>
    </location>
</feature>
<dbReference type="AlphaFoldDB" id="A0AAD6FTS3"/>
<keyword evidence="2" id="KW-1185">Reference proteome</keyword>
<proteinExistence type="predicted"/>
<dbReference type="EMBL" id="JAPTMU010000002">
    <property type="protein sequence ID" value="KAJ4946847.1"/>
    <property type="molecule type" value="Genomic_DNA"/>
</dbReference>
<gene>
    <name evidence="1" type="ORF">JOQ06_008890</name>
</gene>
<evidence type="ECO:0000313" key="2">
    <source>
        <dbReference type="Proteomes" id="UP001219934"/>
    </source>
</evidence>
<sequence>HLAGKGGKWGKRGMHWFLAEPRSMLHLSCHFPGTLPMNKRGKIEKMTAGEIFAVV</sequence>
<feature type="non-terminal residue" evidence="1">
    <location>
        <position position="1"/>
    </location>
</feature>
<dbReference type="Proteomes" id="UP001219934">
    <property type="component" value="Unassembled WGS sequence"/>
</dbReference>